<dbReference type="AlphaFoldDB" id="A0A0M7BCL6"/>
<evidence type="ECO:0000256" key="3">
    <source>
        <dbReference type="ARBA" id="ARBA00023002"/>
    </source>
</evidence>
<comment type="cofactor">
    <cofactor evidence="6">
        <name>FMN</name>
        <dbReference type="ChEBI" id="CHEBI:58210"/>
    </cofactor>
    <text evidence="6">Binds 1 FMN per subunit.</text>
</comment>
<name>A0A0M7BCL6_9RHOB</name>
<comment type="function">
    <text evidence="6">Quinone reductase that provides resistance to thiol-specific stress caused by electrophilic quinones.</text>
</comment>
<dbReference type="HAMAP" id="MF_01216">
    <property type="entry name" value="Azoreductase_type1"/>
    <property type="match status" value="1"/>
</dbReference>
<evidence type="ECO:0000256" key="4">
    <source>
        <dbReference type="ARBA" id="ARBA00023027"/>
    </source>
</evidence>
<dbReference type="EMBL" id="CYPR01000157">
    <property type="protein sequence ID" value="CUH39562.1"/>
    <property type="molecule type" value="Genomic_DNA"/>
</dbReference>
<organism evidence="8 9">
    <name type="scientific">Jannaschia seosinensis</name>
    <dbReference type="NCBI Taxonomy" id="313367"/>
    <lineage>
        <taxon>Bacteria</taxon>
        <taxon>Pseudomonadati</taxon>
        <taxon>Pseudomonadota</taxon>
        <taxon>Alphaproteobacteria</taxon>
        <taxon>Rhodobacterales</taxon>
        <taxon>Roseobacteraceae</taxon>
        <taxon>Jannaschia</taxon>
    </lineage>
</organism>
<comment type="catalytic activity">
    <reaction evidence="6">
        <text>2 a quinone + NADH + H(+) = 2 a 1,4-benzosemiquinone + NAD(+)</text>
        <dbReference type="Rhea" id="RHEA:65952"/>
        <dbReference type="ChEBI" id="CHEBI:15378"/>
        <dbReference type="ChEBI" id="CHEBI:57540"/>
        <dbReference type="ChEBI" id="CHEBI:57945"/>
        <dbReference type="ChEBI" id="CHEBI:132124"/>
        <dbReference type="ChEBI" id="CHEBI:134225"/>
    </reaction>
</comment>
<keyword evidence="1 6" id="KW-0285">Flavoprotein</keyword>
<feature type="domain" description="Flavodoxin-like fold" evidence="7">
    <location>
        <begin position="1"/>
        <end position="187"/>
    </location>
</feature>
<evidence type="ECO:0000256" key="5">
    <source>
        <dbReference type="ARBA" id="ARBA00048542"/>
    </source>
</evidence>
<dbReference type="EC" id="1.6.5.-" evidence="6"/>
<dbReference type="Proteomes" id="UP000049455">
    <property type="component" value="Unassembled WGS sequence"/>
</dbReference>
<feature type="binding site" evidence="6">
    <location>
        <position position="9"/>
    </location>
    <ligand>
        <name>FMN</name>
        <dbReference type="ChEBI" id="CHEBI:58210"/>
    </ligand>
</feature>
<dbReference type="GO" id="GO:0009055">
    <property type="term" value="F:electron transfer activity"/>
    <property type="evidence" value="ECO:0007669"/>
    <property type="project" value="UniProtKB-UniRule"/>
</dbReference>
<comment type="function">
    <text evidence="6">Also exhibits azoreductase activity. Catalyzes the reductive cleavage of the azo bond in aromatic azo compounds to the corresponding amines.</text>
</comment>
<comment type="subunit">
    <text evidence="6">Homodimer.</text>
</comment>
<dbReference type="Pfam" id="PF02525">
    <property type="entry name" value="Flavodoxin_2"/>
    <property type="match status" value="1"/>
</dbReference>
<evidence type="ECO:0000313" key="8">
    <source>
        <dbReference type="EMBL" id="CUH39562.1"/>
    </source>
</evidence>
<comment type="similarity">
    <text evidence="6">Belongs to the azoreductase type 1 family.</text>
</comment>
<dbReference type="GO" id="GO:0016652">
    <property type="term" value="F:oxidoreductase activity, acting on NAD(P)H as acceptor"/>
    <property type="evidence" value="ECO:0007669"/>
    <property type="project" value="UniProtKB-UniRule"/>
</dbReference>
<dbReference type="Gene3D" id="3.40.50.360">
    <property type="match status" value="1"/>
</dbReference>
<dbReference type="GO" id="GO:0016655">
    <property type="term" value="F:oxidoreductase activity, acting on NAD(P)H, quinone or similar compound as acceptor"/>
    <property type="evidence" value="ECO:0007669"/>
    <property type="project" value="InterPro"/>
</dbReference>
<comment type="catalytic activity">
    <reaction evidence="5">
        <text>N,N-dimethyl-1,4-phenylenediamine + anthranilate + 2 NAD(+) = 2-(4-dimethylaminophenyl)diazenylbenzoate + 2 NADH + 2 H(+)</text>
        <dbReference type="Rhea" id="RHEA:55872"/>
        <dbReference type="ChEBI" id="CHEBI:15378"/>
        <dbReference type="ChEBI" id="CHEBI:15783"/>
        <dbReference type="ChEBI" id="CHEBI:16567"/>
        <dbReference type="ChEBI" id="CHEBI:57540"/>
        <dbReference type="ChEBI" id="CHEBI:57945"/>
        <dbReference type="ChEBI" id="CHEBI:71579"/>
        <dbReference type="EC" id="1.7.1.17"/>
    </reaction>
    <physiologicalReaction direction="right-to-left" evidence="5">
        <dbReference type="Rhea" id="RHEA:55874"/>
    </physiologicalReaction>
</comment>
<evidence type="ECO:0000259" key="7">
    <source>
        <dbReference type="Pfam" id="PF02525"/>
    </source>
</evidence>
<dbReference type="PANTHER" id="PTHR43741:SF2">
    <property type="entry name" value="FMN-DEPENDENT NADH:QUINONE OXIDOREDUCTASE"/>
    <property type="match status" value="1"/>
</dbReference>
<evidence type="ECO:0000313" key="9">
    <source>
        <dbReference type="Proteomes" id="UP000049455"/>
    </source>
</evidence>
<keyword evidence="9" id="KW-1185">Reference proteome</keyword>
<reference evidence="8 9" key="1">
    <citation type="submission" date="2015-09" db="EMBL/GenBank/DDBJ databases">
        <authorList>
            <person name="Jackson K.R."/>
            <person name="Lunt B.L."/>
            <person name="Fisher J.N.B."/>
            <person name="Gardner A.V."/>
            <person name="Bailey M.E."/>
            <person name="Deus L.M."/>
            <person name="Earl A.S."/>
            <person name="Gibby P.D."/>
            <person name="Hartmann K.A."/>
            <person name="Liu J.E."/>
            <person name="Manci A.M."/>
            <person name="Nielsen D.A."/>
            <person name="Solomon M.B."/>
            <person name="Breakwell D.P."/>
            <person name="Burnett S.H."/>
            <person name="Grose J.H."/>
        </authorList>
    </citation>
    <scope>NUCLEOTIDE SEQUENCE [LARGE SCALE GENOMIC DNA]</scope>
    <source>
        <strain evidence="8 9">CECT 7799</strain>
    </source>
</reference>
<dbReference type="InterPro" id="IPR003680">
    <property type="entry name" value="Flavodoxin_fold"/>
</dbReference>
<proteinExistence type="inferred from homology"/>
<dbReference type="PANTHER" id="PTHR43741">
    <property type="entry name" value="FMN-DEPENDENT NADH-AZOREDUCTASE 1"/>
    <property type="match status" value="1"/>
</dbReference>
<dbReference type="InterPro" id="IPR029039">
    <property type="entry name" value="Flavoprotein-like_sf"/>
</dbReference>
<gene>
    <name evidence="6 8" type="primary">azoR</name>
    <name evidence="8" type="ORF">JSE7799_02289</name>
</gene>
<accession>A0A0M7BCL6</accession>
<dbReference type="STRING" id="313367.JSE7799_02289"/>
<sequence>MTILRIDSSAKTEGSTTSALLDRIEEQVGRADIRRDIGGTALPHLSGTWLAANFTPEDQRTDEARAALALSDTLIDELRAADTILIGVPIYNFSIPSSLKSWIDLVCRAGVTFRYTEDGPIGLLEGKRAILAVASGGTPVGSDIDWASGYMRHIMGFIGITDVTVISADQLMARGDEAVAQADAQIAAIAA</sequence>
<dbReference type="InterPro" id="IPR050104">
    <property type="entry name" value="FMN-dep_NADH:Q_OxRdtase_AzoR1"/>
</dbReference>
<keyword evidence="3 6" id="KW-0560">Oxidoreductase</keyword>
<dbReference type="GO" id="GO:0010181">
    <property type="term" value="F:FMN binding"/>
    <property type="evidence" value="ECO:0007669"/>
    <property type="project" value="UniProtKB-UniRule"/>
</dbReference>
<dbReference type="InterPro" id="IPR023048">
    <property type="entry name" value="NADH:quinone_OxRdtase_FMN_depd"/>
</dbReference>
<evidence type="ECO:0000256" key="1">
    <source>
        <dbReference type="ARBA" id="ARBA00022630"/>
    </source>
</evidence>
<evidence type="ECO:0000256" key="2">
    <source>
        <dbReference type="ARBA" id="ARBA00022643"/>
    </source>
</evidence>
<comment type="caution">
    <text evidence="6">Lacks conserved residue(s) required for the propagation of feature annotation.</text>
</comment>
<evidence type="ECO:0000256" key="6">
    <source>
        <dbReference type="HAMAP-Rule" id="MF_01216"/>
    </source>
</evidence>
<keyword evidence="4 6" id="KW-0520">NAD</keyword>
<protein>
    <recommendedName>
        <fullName evidence="6">FMN dependent NADH:quinone oxidoreductase</fullName>
        <ecNumber evidence="6">1.6.5.-</ecNumber>
    </recommendedName>
    <alternativeName>
        <fullName evidence="6">Azo-dye reductase</fullName>
    </alternativeName>
    <alternativeName>
        <fullName evidence="6">FMN-dependent NADH-azo compound oxidoreductase</fullName>
    </alternativeName>
    <alternativeName>
        <fullName evidence="6">FMN-dependent NADH-azoreductase</fullName>
        <ecNumber evidence="6">1.7.1.17</ecNumber>
    </alternativeName>
</protein>
<dbReference type="SUPFAM" id="SSF52218">
    <property type="entry name" value="Flavoproteins"/>
    <property type="match status" value="1"/>
</dbReference>
<dbReference type="EC" id="1.7.1.17" evidence="6"/>
<keyword evidence="2 6" id="KW-0288">FMN</keyword>